<dbReference type="Proteomes" id="UP000249165">
    <property type="component" value="Unassembled WGS sequence"/>
</dbReference>
<reference evidence="2 3" key="1">
    <citation type="submission" date="2018-06" db="EMBL/GenBank/DDBJ databases">
        <title>Genomic Encyclopedia of Archaeal and Bacterial Type Strains, Phase II (KMG-II): from individual species to whole genera.</title>
        <authorList>
            <person name="Goeker M."/>
        </authorList>
    </citation>
    <scope>NUCLEOTIDE SEQUENCE [LARGE SCALE GENOMIC DNA]</scope>
    <source>
        <strain evidence="2 3">DSM 22011</strain>
    </source>
</reference>
<dbReference type="Pfam" id="PF01261">
    <property type="entry name" value="AP_endonuc_2"/>
    <property type="match status" value="1"/>
</dbReference>
<dbReference type="RefSeq" id="WP_111549837.1">
    <property type="nucleotide sequence ID" value="NZ_LIQE01000006.1"/>
</dbReference>
<proteinExistence type="predicted"/>
<evidence type="ECO:0000313" key="3">
    <source>
        <dbReference type="Proteomes" id="UP000249165"/>
    </source>
</evidence>
<evidence type="ECO:0000259" key="1">
    <source>
        <dbReference type="Pfam" id="PF01261"/>
    </source>
</evidence>
<dbReference type="AlphaFoldDB" id="A0A327YIP3"/>
<organism evidence="2 3">
    <name type="scientific">Salipiger aestuarii</name>
    <dbReference type="NCBI Taxonomy" id="568098"/>
    <lineage>
        <taxon>Bacteria</taxon>
        <taxon>Pseudomonadati</taxon>
        <taxon>Pseudomonadota</taxon>
        <taxon>Alphaproteobacteria</taxon>
        <taxon>Rhodobacterales</taxon>
        <taxon>Roseobacteraceae</taxon>
        <taxon>Salipiger</taxon>
    </lineage>
</organism>
<dbReference type="PANTHER" id="PTHR12110:SF53">
    <property type="entry name" value="BLR5974 PROTEIN"/>
    <property type="match status" value="1"/>
</dbReference>
<dbReference type="InterPro" id="IPR036237">
    <property type="entry name" value="Xyl_isomerase-like_sf"/>
</dbReference>
<dbReference type="OrthoDB" id="7245925at2"/>
<keyword evidence="3" id="KW-1185">Reference proteome</keyword>
<dbReference type="EMBL" id="QLMG01000005">
    <property type="protein sequence ID" value="RAK20888.1"/>
    <property type="molecule type" value="Genomic_DNA"/>
</dbReference>
<gene>
    <name evidence="2" type="ORF">ATI53_1005137</name>
</gene>
<name>A0A327YIP3_9RHOB</name>
<feature type="domain" description="Xylose isomerase-like TIM barrel" evidence="1">
    <location>
        <begin position="44"/>
        <end position="270"/>
    </location>
</feature>
<dbReference type="GO" id="GO:0016853">
    <property type="term" value="F:isomerase activity"/>
    <property type="evidence" value="ECO:0007669"/>
    <property type="project" value="UniProtKB-KW"/>
</dbReference>
<comment type="caution">
    <text evidence="2">The sequence shown here is derived from an EMBL/GenBank/DDBJ whole genome shotgun (WGS) entry which is preliminary data.</text>
</comment>
<dbReference type="InterPro" id="IPR050312">
    <property type="entry name" value="IolE/XylAMocC-like"/>
</dbReference>
<evidence type="ECO:0000313" key="2">
    <source>
        <dbReference type="EMBL" id="RAK20888.1"/>
    </source>
</evidence>
<keyword evidence="2" id="KW-0413">Isomerase</keyword>
<accession>A0A327YIP3</accession>
<dbReference type="SUPFAM" id="SSF51658">
    <property type="entry name" value="Xylose isomerase-like"/>
    <property type="match status" value="1"/>
</dbReference>
<protein>
    <submittedName>
        <fullName evidence="2">Sugar phosphate isomerase/epimerase</fullName>
    </submittedName>
</protein>
<dbReference type="PANTHER" id="PTHR12110">
    <property type="entry name" value="HYDROXYPYRUVATE ISOMERASE"/>
    <property type="match status" value="1"/>
</dbReference>
<dbReference type="Gene3D" id="3.20.20.150">
    <property type="entry name" value="Divalent-metal-dependent TIM barrel enzymes"/>
    <property type="match status" value="1"/>
</dbReference>
<dbReference type="InterPro" id="IPR013022">
    <property type="entry name" value="Xyl_isomerase-like_TIM-brl"/>
</dbReference>
<sequence>MTTMTLPVIGAALPVDALPEYRDWLFDKDRDLEVQSFHDPELLRGDGWRDVAERARDLLAGFNGRLGIHGPFVGLSLNAPDPDVRAIVTRRLMTGLDACGVLDARQMVVHSPYTTWDHHNLDGHPGVRDDVIAQVHATLASVVRRAEDQGVTLVMENIEDVDPAERLRLVDSFGSDALKLSIDTGHAHYAHGITRAGPVDHFVRAAGAGLAHVHLQDADGYADRHWAIGRGTIRWHEVFRALADLPQRPHLVLELRDVADVRPSMRWLEAHGLGQ</sequence>